<accession>A0A2C6DNP7</accession>
<keyword evidence="2" id="KW-1185">Reference proteome</keyword>
<reference evidence="2" key="1">
    <citation type="submission" date="2017-09" db="EMBL/GenBank/DDBJ databases">
        <title>FDA dAtabase for Regulatory Grade micrObial Sequences (FDA-ARGOS): Supporting development and validation of Infectious Disease Dx tests.</title>
        <authorList>
            <person name="Minogue T."/>
            <person name="Wolcott M."/>
            <person name="Wasieloski L."/>
            <person name="Aguilar W."/>
            <person name="Moore D."/>
            <person name="Tallon L."/>
            <person name="Sadzewicz L."/>
            <person name="Ott S."/>
            <person name="Zhao X."/>
            <person name="Nagaraj S."/>
            <person name="Vavikolanu K."/>
            <person name="Aluvathingal J."/>
            <person name="Nadendla S."/>
            <person name="Sichtig H."/>
        </authorList>
    </citation>
    <scope>NUCLEOTIDE SEQUENCE [LARGE SCALE GENOMIC DNA]</scope>
    <source>
        <strain evidence="2">FDAARGOS_387</strain>
    </source>
</reference>
<gene>
    <name evidence="1" type="ORF">CRN84_11690</name>
</gene>
<dbReference type="AlphaFoldDB" id="A0A2C6DNP7"/>
<protein>
    <submittedName>
        <fullName evidence="1">TadE/TadG family protein</fullName>
    </submittedName>
</protein>
<name>A0A2C6DNP7_9GAMM</name>
<dbReference type="EMBL" id="PDDX01000001">
    <property type="protein sequence ID" value="PHI29952.1"/>
    <property type="molecule type" value="Genomic_DNA"/>
</dbReference>
<dbReference type="InterPro" id="IPR036465">
    <property type="entry name" value="vWFA_dom_sf"/>
</dbReference>
<sequence>MFAIVLPLLLATFSLGIDGSRFLIKRARLADALSQGSFAVASTNTNLTTSQEKTEGKELVRNYINYYLPGDLIDESTLNVQAVIEKDPSDATKINSIAYVATAKIIAHPIIDGVSNALPGFSKDVSIIADENNGIVRRTMGDVNIESDIVFAVDFSGSILDKTEDGKPYLVILREVVSDLATQIVDEASNSKIAIVPFDTGVPTKIEEKNEAGGDRIGCIVPYKLKDKYQIDFSFWANKNVNWKDSLLEQPGDIHEEFIKRYLDLQRFSYYSNTIKAAIGDFYKGFCVSNPLYDKDTWGGNINSNPLSCEAITKISATSPLNFTEIQKSYKIIEDYYDPYLNKVHFLGTTIADETVDVAGTLSKAHLFNDNSMSVFESPFTSGYNGNMFKYMCQSGFNITSPVLADTGVTIPAGHPYGKGDYYSRYLKDVRQNVYSIDLTKNKSEVFAFNRMNPVEDSGTDILPGLLYSAHVAAKGKNPRKLIIIVTDGQTTADAKLLEKRFFAAGMCEKITEGIMNNSPGTKEVKIYFVSTLDDKSVLSDWRENCVGDDGAFVATDYSALKDAITSVLNKEPGGIKFTNKM</sequence>
<evidence type="ECO:0000313" key="1">
    <source>
        <dbReference type="EMBL" id="PHI29952.1"/>
    </source>
</evidence>
<dbReference type="Proteomes" id="UP000224974">
    <property type="component" value="Unassembled WGS sequence"/>
</dbReference>
<dbReference type="SUPFAM" id="SSF53300">
    <property type="entry name" value="vWA-like"/>
    <property type="match status" value="1"/>
</dbReference>
<proteinExistence type="predicted"/>
<comment type="caution">
    <text evidence="1">The sequence shown here is derived from an EMBL/GenBank/DDBJ whole genome shotgun (WGS) entry which is preliminary data.</text>
</comment>
<organism evidence="1 2">
    <name type="scientific">Budvicia aquatica</name>
    <dbReference type="NCBI Taxonomy" id="82979"/>
    <lineage>
        <taxon>Bacteria</taxon>
        <taxon>Pseudomonadati</taxon>
        <taxon>Pseudomonadota</taxon>
        <taxon>Gammaproteobacteria</taxon>
        <taxon>Enterobacterales</taxon>
        <taxon>Budviciaceae</taxon>
        <taxon>Budvicia</taxon>
    </lineage>
</organism>
<dbReference type="Gene3D" id="3.40.50.410">
    <property type="entry name" value="von Willebrand factor, type A domain"/>
    <property type="match status" value="2"/>
</dbReference>
<dbReference type="STRING" id="1111728.GCA_000427805_01728"/>
<evidence type="ECO:0000313" key="2">
    <source>
        <dbReference type="Proteomes" id="UP000224974"/>
    </source>
</evidence>